<evidence type="ECO:0000313" key="4">
    <source>
        <dbReference type="EnsemblPlants" id="AET7Gv20971500.1"/>
    </source>
</evidence>
<evidence type="ECO:0000259" key="3">
    <source>
        <dbReference type="Pfam" id="PF03088"/>
    </source>
</evidence>
<dbReference type="SUPFAM" id="SSF63829">
    <property type="entry name" value="Calcium-dependent phosphotriesterase"/>
    <property type="match status" value="1"/>
</dbReference>
<organism evidence="4 5">
    <name type="scientific">Aegilops tauschii subsp. strangulata</name>
    <name type="common">Goatgrass</name>
    <dbReference type="NCBI Taxonomy" id="200361"/>
    <lineage>
        <taxon>Eukaryota</taxon>
        <taxon>Viridiplantae</taxon>
        <taxon>Streptophyta</taxon>
        <taxon>Embryophyta</taxon>
        <taxon>Tracheophyta</taxon>
        <taxon>Spermatophyta</taxon>
        <taxon>Magnoliopsida</taxon>
        <taxon>Liliopsida</taxon>
        <taxon>Poales</taxon>
        <taxon>Poaceae</taxon>
        <taxon>BOP clade</taxon>
        <taxon>Pooideae</taxon>
        <taxon>Triticodae</taxon>
        <taxon>Triticeae</taxon>
        <taxon>Triticinae</taxon>
        <taxon>Aegilops</taxon>
    </lineage>
</organism>
<dbReference type="AlphaFoldDB" id="A0A453SKD1"/>
<dbReference type="Gramene" id="AET7Gv20971500.1">
    <property type="protein sequence ID" value="AET7Gv20971500.1"/>
    <property type="gene ID" value="AET7Gv20971500"/>
</dbReference>
<reference evidence="4" key="4">
    <citation type="submission" date="2019-03" db="UniProtKB">
        <authorList>
            <consortium name="EnsemblPlants"/>
        </authorList>
    </citation>
    <scope>IDENTIFICATION</scope>
</reference>
<reference evidence="5" key="1">
    <citation type="journal article" date="2014" name="Science">
        <title>Ancient hybridizations among the ancestral genomes of bread wheat.</title>
        <authorList>
            <consortium name="International Wheat Genome Sequencing Consortium,"/>
            <person name="Marcussen T."/>
            <person name="Sandve S.R."/>
            <person name="Heier L."/>
            <person name="Spannagl M."/>
            <person name="Pfeifer M."/>
            <person name="Jakobsen K.S."/>
            <person name="Wulff B.B."/>
            <person name="Steuernagel B."/>
            <person name="Mayer K.F."/>
            <person name="Olsen O.A."/>
        </authorList>
    </citation>
    <scope>NUCLEOTIDE SEQUENCE [LARGE SCALE GENOMIC DNA]</scope>
    <source>
        <strain evidence="5">cv. AL8/78</strain>
    </source>
</reference>
<dbReference type="InterPro" id="IPR011042">
    <property type="entry name" value="6-blade_b-propeller_TolB-like"/>
</dbReference>
<sequence>MFDVPSHSRTLNPHTGSYAIGHLMRYDPNTGDVAVLQTCLVYANGIAISADLTHLIVAFTGPCKAAKALDQRVQGGDVRAACRSPWLDMWQ</sequence>
<evidence type="ECO:0000256" key="2">
    <source>
        <dbReference type="ARBA" id="ARBA00022554"/>
    </source>
</evidence>
<dbReference type="Pfam" id="PF03088">
    <property type="entry name" value="Str_synth"/>
    <property type="match status" value="1"/>
</dbReference>
<accession>A0A453SKD1</accession>
<dbReference type="GO" id="GO:0005773">
    <property type="term" value="C:vacuole"/>
    <property type="evidence" value="ECO:0007669"/>
    <property type="project" value="UniProtKB-SubCell"/>
</dbReference>
<reference evidence="4" key="5">
    <citation type="journal article" date="2021" name="G3 (Bethesda)">
        <title>Aegilops tauschii genome assembly Aet v5.0 features greater sequence contiguity and improved annotation.</title>
        <authorList>
            <person name="Wang L."/>
            <person name="Zhu T."/>
            <person name="Rodriguez J.C."/>
            <person name="Deal K.R."/>
            <person name="Dubcovsky J."/>
            <person name="McGuire P.E."/>
            <person name="Lux T."/>
            <person name="Spannagl M."/>
            <person name="Mayer K.F.X."/>
            <person name="Baldrich P."/>
            <person name="Meyers B.C."/>
            <person name="Huo N."/>
            <person name="Gu Y.Q."/>
            <person name="Zhou H."/>
            <person name="Devos K.M."/>
            <person name="Bennetzen J.L."/>
            <person name="Unver T."/>
            <person name="Budak H."/>
            <person name="Gulick P.J."/>
            <person name="Galiba G."/>
            <person name="Kalapos B."/>
            <person name="Nelson D.R."/>
            <person name="Li P."/>
            <person name="You F.M."/>
            <person name="Luo M.C."/>
            <person name="Dvorak J."/>
        </authorList>
    </citation>
    <scope>NUCLEOTIDE SEQUENCE [LARGE SCALE GENOMIC DNA]</scope>
    <source>
        <strain evidence="4">cv. AL8/78</strain>
    </source>
</reference>
<dbReference type="STRING" id="200361.A0A453SKD1"/>
<comment type="subcellular location">
    <subcellularLocation>
        <location evidence="1">Vacuole</location>
    </subcellularLocation>
</comment>
<dbReference type="Proteomes" id="UP000015105">
    <property type="component" value="Chromosome 7D"/>
</dbReference>
<reference evidence="5" key="2">
    <citation type="journal article" date="2017" name="Nat. Plants">
        <title>The Aegilops tauschii genome reveals multiple impacts of transposons.</title>
        <authorList>
            <person name="Zhao G."/>
            <person name="Zou C."/>
            <person name="Li K."/>
            <person name="Wang K."/>
            <person name="Li T."/>
            <person name="Gao L."/>
            <person name="Zhang X."/>
            <person name="Wang H."/>
            <person name="Yang Z."/>
            <person name="Liu X."/>
            <person name="Jiang W."/>
            <person name="Mao L."/>
            <person name="Kong X."/>
            <person name="Jiao Y."/>
            <person name="Jia J."/>
        </authorList>
    </citation>
    <scope>NUCLEOTIDE SEQUENCE [LARGE SCALE GENOMIC DNA]</scope>
    <source>
        <strain evidence="5">cv. AL8/78</strain>
    </source>
</reference>
<keyword evidence="2" id="KW-0926">Vacuole</keyword>
<name>A0A453SKD1_AEGTS</name>
<dbReference type="Gene3D" id="2.120.10.30">
    <property type="entry name" value="TolB, C-terminal domain"/>
    <property type="match status" value="1"/>
</dbReference>
<proteinExistence type="predicted"/>
<feature type="domain" description="Strictosidine synthase conserved region" evidence="3">
    <location>
        <begin position="19"/>
        <end position="64"/>
    </location>
</feature>
<evidence type="ECO:0000313" key="5">
    <source>
        <dbReference type="Proteomes" id="UP000015105"/>
    </source>
</evidence>
<protein>
    <recommendedName>
        <fullName evidence="3">Strictosidine synthase conserved region domain-containing protein</fullName>
    </recommendedName>
</protein>
<keyword evidence="5" id="KW-1185">Reference proteome</keyword>
<dbReference type="EnsemblPlants" id="AET7Gv20971500.1">
    <property type="protein sequence ID" value="AET7Gv20971500.1"/>
    <property type="gene ID" value="AET7Gv20971500"/>
</dbReference>
<evidence type="ECO:0000256" key="1">
    <source>
        <dbReference type="ARBA" id="ARBA00004116"/>
    </source>
</evidence>
<dbReference type="InterPro" id="IPR018119">
    <property type="entry name" value="Strictosidine_synth_cons-reg"/>
</dbReference>
<reference evidence="4" key="3">
    <citation type="journal article" date="2017" name="Nature">
        <title>Genome sequence of the progenitor of the wheat D genome Aegilops tauschii.</title>
        <authorList>
            <person name="Luo M.C."/>
            <person name="Gu Y.Q."/>
            <person name="Puiu D."/>
            <person name="Wang H."/>
            <person name="Twardziok S.O."/>
            <person name="Deal K.R."/>
            <person name="Huo N."/>
            <person name="Zhu T."/>
            <person name="Wang L."/>
            <person name="Wang Y."/>
            <person name="McGuire P.E."/>
            <person name="Liu S."/>
            <person name="Long H."/>
            <person name="Ramasamy R.K."/>
            <person name="Rodriguez J.C."/>
            <person name="Van S.L."/>
            <person name="Yuan L."/>
            <person name="Wang Z."/>
            <person name="Xia Z."/>
            <person name="Xiao L."/>
            <person name="Anderson O.D."/>
            <person name="Ouyang S."/>
            <person name="Liang Y."/>
            <person name="Zimin A.V."/>
            <person name="Pertea G."/>
            <person name="Qi P."/>
            <person name="Bennetzen J.L."/>
            <person name="Dai X."/>
            <person name="Dawson M.W."/>
            <person name="Muller H.G."/>
            <person name="Kugler K."/>
            <person name="Rivarola-Duarte L."/>
            <person name="Spannagl M."/>
            <person name="Mayer K.F.X."/>
            <person name="Lu F.H."/>
            <person name="Bevan M.W."/>
            <person name="Leroy P."/>
            <person name="Li P."/>
            <person name="You F.M."/>
            <person name="Sun Q."/>
            <person name="Liu Z."/>
            <person name="Lyons E."/>
            <person name="Wicker T."/>
            <person name="Salzberg S.L."/>
            <person name="Devos K.M."/>
            <person name="Dvorak J."/>
        </authorList>
    </citation>
    <scope>NUCLEOTIDE SEQUENCE [LARGE SCALE GENOMIC DNA]</scope>
    <source>
        <strain evidence="4">cv. AL8/78</strain>
    </source>
</reference>